<comment type="caution">
    <text evidence="1">The sequence shown here is derived from an EMBL/GenBank/DDBJ whole genome shotgun (WGS) entry which is preliminary data.</text>
</comment>
<protein>
    <submittedName>
        <fullName evidence="1">Uncharacterized protein</fullName>
    </submittedName>
</protein>
<name>A0AAP0HUQ6_9MAGN</name>
<keyword evidence="2" id="KW-1185">Reference proteome</keyword>
<evidence type="ECO:0000313" key="2">
    <source>
        <dbReference type="Proteomes" id="UP001417504"/>
    </source>
</evidence>
<proteinExistence type="predicted"/>
<dbReference type="EMBL" id="JBBNAE010000009">
    <property type="protein sequence ID" value="KAK9097291.1"/>
    <property type="molecule type" value="Genomic_DNA"/>
</dbReference>
<dbReference type="AlphaFoldDB" id="A0AAP0HUQ6"/>
<gene>
    <name evidence="1" type="ORF">Sjap_022788</name>
</gene>
<evidence type="ECO:0000313" key="1">
    <source>
        <dbReference type="EMBL" id="KAK9097291.1"/>
    </source>
</evidence>
<reference evidence="1 2" key="1">
    <citation type="submission" date="2024-01" db="EMBL/GenBank/DDBJ databases">
        <title>Genome assemblies of Stephania.</title>
        <authorList>
            <person name="Yang L."/>
        </authorList>
    </citation>
    <scope>NUCLEOTIDE SEQUENCE [LARGE SCALE GENOMIC DNA]</scope>
    <source>
        <strain evidence="1">QJT</strain>
        <tissue evidence="1">Leaf</tissue>
    </source>
</reference>
<dbReference type="Proteomes" id="UP001417504">
    <property type="component" value="Unassembled WGS sequence"/>
</dbReference>
<sequence length="177" mass="20842">MAIMRVLLRVRVGEDPIRNCRREPTIFDETERDSSYVKKDEYNDEDCRSEECIDLIECNDNQIFDINKLPIFYDNDDAIVEEKVVLVDDGHVLEVTRLTSIPQVSVVVLCDEAPSTKIHYFQDEVEEITPHIYVSPIVDGFIGEFEQDLFVFQDFMKVCHIHEKIKIQRRIFLNREV</sequence>
<organism evidence="1 2">
    <name type="scientific">Stephania japonica</name>
    <dbReference type="NCBI Taxonomy" id="461633"/>
    <lineage>
        <taxon>Eukaryota</taxon>
        <taxon>Viridiplantae</taxon>
        <taxon>Streptophyta</taxon>
        <taxon>Embryophyta</taxon>
        <taxon>Tracheophyta</taxon>
        <taxon>Spermatophyta</taxon>
        <taxon>Magnoliopsida</taxon>
        <taxon>Ranunculales</taxon>
        <taxon>Menispermaceae</taxon>
        <taxon>Menispermoideae</taxon>
        <taxon>Cissampelideae</taxon>
        <taxon>Stephania</taxon>
    </lineage>
</organism>
<accession>A0AAP0HUQ6</accession>